<dbReference type="InterPro" id="IPR008146">
    <property type="entry name" value="Gln_synth_cat_dom"/>
</dbReference>
<reference evidence="9" key="1">
    <citation type="submission" date="2020-07" db="EMBL/GenBank/DDBJ databases">
        <title>Huge and variable diversity of episymbiotic CPR bacteria and DPANN archaea in groundwater ecosystems.</title>
        <authorList>
            <person name="He C.Y."/>
            <person name="Keren R."/>
            <person name="Whittaker M."/>
            <person name="Farag I.F."/>
            <person name="Doudna J."/>
            <person name="Cate J.H.D."/>
            <person name="Banfield J.F."/>
        </authorList>
    </citation>
    <scope>NUCLEOTIDE SEQUENCE</scope>
    <source>
        <strain evidence="9">NC_groundwater_1818_Pr3_B-0.1um_66_35</strain>
    </source>
</reference>
<feature type="domain" description="GS catalytic" evidence="8">
    <location>
        <begin position="136"/>
        <end position="461"/>
    </location>
</feature>
<evidence type="ECO:0000313" key="9">
    <source>
        <dbReference type="EMBL" id="MBI5132651.1"/>
    </source>
</evidence>
<dbReference type="GO" id="GO:0006542">
    <property type="term" value="P:glutamine biosynthetic process"/>
    <property type="evidence" value="ECO:0007669"/>
    <property type="project" value="InterPro"/>
</dbReference>
<comment type="cofactor">
    <cofactor evidence="1">
        <name>Mg(2+)</name>
        <dbReference type="ChEBI" id="CHEBI:18420"/>
    </cofactor>
</comment>
<evidence type="ECO:0000256" key="2">
    <source>
        <dbReference type="ARBA" id="ARBA00003117"/>
    </source>
</evidence>
<feature type="domain" description="GS beta-grasp" evidence="7">
    <location>
        <begin position="35"/>
        <end position="129"/>
    </location>
</feature>
<dbReference type="EMBL" id="JACRJB010000068">
    <property type="protein sequence ID" value="MBI5132651.1"/>
    <property type="molecule type" value="Genomic_DNA"/>
</dbReference>
<dbReference type="SMART" id="SM01230">
    <property type="entry name" value="Gln-synt_C"/>
    <property type="match status" value="1"/>
</dbReference>
<dbReference type="GO" id="GO:0016020">
    <property type="term" value="C:membrane"/>
    <property type="evidence" value="ECO:0007669"/>
    <property type="project" value="TreeGrafter"/>
</dbReference>
<evidence type="ECO:0000256" key="6">
    <source>
        <dbReference type="RuleBase" id="RU000384"/>
    </source>
</evidence>
<dbReference type="SUPFAM" id="SSF55931">
    <property type="entry name" value="Glutamine synthetase/guanido kinase"/>
    <property type="match status" value="1"/>
</dbReference>
<name>A0A933W3J6_RHOPL</name>
<protein>
    <submittedName>
        <fullName evidence="9">Glutamine synthetase</fullName>
    </submittedName>
</protein>
<evidence type="ECO:0000313" key="10">
    <source>
        <dbReference type="Proteomes" id="UP000782519"/>
    </source>
</evidence>
<comment type="function">
    <text evidence="2">Catalyzes the ATP-dependent biosynthesis of glutamine from glutamate and ammonia.</text>
</comment>
<dbReference type="PANTHER" id="PTHR43407">
    <property type="entry name" value="GLUTAMINE SYNTHETASE"/>
    <property type="match status" value="1"/>
</dbReference>
<evidence type="ECO:0000256" key="5">
    <source>
        <dbReference type="PROSITE-ProRule" id="PRU01330"/>
    </source>
</evidence>
<dbReference type="Pfam" id="PF00120">
    <property type="entry name" value="Gln-synt_C"/>
    <property type="match status" value="1"/>
</dbReference>
<dbReference type="GO" id="GO:0005737">
    <property type="term" value="C:cytoplasm"/>
    <property type="evidence" value="ECO:0007669"/>
    <property type="project" value="TreeGrafter"/>
</dbReference>
<dbReference type="PROSITE" id="PS51986">
    <property type="entry name" value="GS_BETA_GRASP"/>
    <property type="match status" value="1"/>
</dbReference>
<evidence type="ECO:0000256" key="1">
    <source>
        <dbReference type="ARBA" id="ARBA00001946"/>
    </source>
</evidence>
<dbReference type="AlphaFoldDB" id="A0A933W3J6"/>
<gene>
    <name evidence="9" type="ORF">HZA66_24700</name>
</gene>
<dbReference type="SUPFAM" id="SSF54368">
    <property type="entry name" value="Glutamine synthetase, N-terminal domain"/>
    <property type="match status" value="1"/>
</dbReference>
<evidence type="ECO:0000256" key="3">
    <source>
        <dbReference type="ARBA" id="ARBA00009897"/>
    </source>
</evidence>
<dbReference type="PROSITE" id="PS51987">
    <property type="entry name" value="GS_CATALYTIC"/>
    <property type="match status" value="1"/>
</dbReference>
<sequence length="461" mass="51312">MLQTIDTPQVPDATPKLKLHSREEADAFVAKVKAAGFDYVRFEFPDMAGLSRGKTIPIGHVASYMRSGLNMYGGTVALDSYSIPVRDSGYNEEMNYTDCVMVVDTDTLTPVPWLEKTGRVICDTMWYDGKPQMATPRLLLKKMLNLAASMGYTVKSGHEYEFYVVDRATRAPLFGGQPIFVTSRTHQHPAIDDLIRVLEAQGIDIITWNVEHGPGQIEINYSALDDVAAADRAFVFKGTVKEYLAKHDLLATFMTKPYKGLSGSCSHFHISLLDSKTGDNAFLDKDAEHGLSRVMRSFIQGILDHTRASMALWSPTPNCYRRIRPRTYAPSNISWGVQDRSASIRVKASYDQATHLEVRVPSALSNPYLVSASVIASGLLGVMQNRELSPAAAGPKEDDARFEKLPTAIEDALEAFEADVALREMLGDEFAKVYLAMKWQEAARLRDEIPAAETNEYFELY</sequence>
<dbReference type="InterPro" id="IPR014746">
    <property type="entry name" value="Gln_synth/guanido_kin_cat_dom"/>
</dbReference>
<evidence type="ECO:0000259" key="7">
    <source>
        <dbReference type="PROSITE" id="PS51986"/>
    </source>
</evidence>
<dbReference type="PANTHER" id="PTHR43407:SF1">
    <property type="entry name" value="LENGSIN"/>
    <property type="match status" value="1"/>
</dbReference>
<organism evidence="9 10">
    <name type="scientific">Rhodopseudomonas palustris</name>
    <dbReference type="NCBI Taxonomy" id="1076"/>
    <lineage>
        <taxon>Bacteria</taxon>
        <taxon>Pseudomonadati</taxon>
        <taxon>Pseudomonadota</taxon>
        <taxon>Alphaproteobacteria</taxon>
        <taxon>Hyphomicrobiales</taxon>
        <taxon>Nitrobacteraceae</taxon>
        <taxon>Rhodopseudomonas</taxon>
    </lineage>
</organism>
<evidence type="ECO:0000259" key="8">
    <source>
        <dbReference type="PROSITE" id="PS51987"/>
    </source>
</evidence>
<dbReference type="GO" id="GO:0004356">
    <property type="term" value="F:glutamine synthetase activity"/>
    <property type="evidence" value="ECO:0007669"/>
    <property type="project" value="InterPro"/>
</dbReference>
<dbReference type="InterPro" id="IPR036651">
    <property type="entry name" value="Gln_synt_N_sf"/>
</dbReference>
<dbReference type="InterPro" id="IPR008147">
    <property type="entry name" value="Gln_synt_N"/>
</dbReference>
<dbReference type="Proteomes" id="UP000782519">
    <property type="component" value="Unassembled WGS sequence"/>
</dbReference>
<keyword evidence="4" id="KW-0535">Nitrogen fixation</keyword>
<dbReference type="Gene3D" id="3.10.20.70">
    <property type="entry name" value="Glutamine synthetase, N-terminal domain"/>
    <property type="match status" value="1"/>
</dbReference>
<proteinExistence type="inferred from homology"/>
<accession>A0A933W3J6</accession>
<dbReference type="Gene3D" id="3.30.590.10">
    <property type="entry name" value="Glutamine synthetase/guanido kinase, catalytic domain"/>
    <property type="match status" value="1"/>
</dbReference>
<comment type="caution">
    <text evidence="9">The sequence shown here is derived from an EMBL/GenBank/DDBJ whole genome shotgun (WGS) entry which is preliminary data.</text>
</comment>
<comment type="similarity">
    <text evidence="3 5 6">Belongs to the glutamine synthetase family.</text>
</comment>
<evidence type="ECO:0000256" key="4">
    <source>
        <dbReference type="ARBA" id="ARBA00023231"/>
    </source>
</evidence>